<keyword evidence="6" id="KW-1185">Reference proteome</keyword>
<evidence type="ECO:0000259" key="4">
    <source>
        <dbReference type="PROSITE" id="PS01124"/>
    </source>
</evidence>
<keyword evidence="1" id="KW-0805">Transcription regulation</keyword>
<dbReference type="PRINTS" id="PR00032">
    <property type="entry name" value="HTHARAC"/>
</dbReference>
<sequence length="326" mass="38217">MYQFSYEQHQKFYEFLEQLDCYISSEAGMIAELHEFKENSQRNIAALVCQNIQEKLSFPAPYLRILYVLEGEVKILIDGKELVLGAGGMILSNRFTTIAYEELQAGTCIVGFYFKPEYFTESLLNQLAEEPLLYRFLIESLKSEDTIGRYYVFEFSALDDVHFYSMLLLKQVVKMRYKDNKVTRAAFLLLMVEVSQLAEKSLRLNDSFISSTILVSEMLNVIENNLKDITLEKLARQFNFHPNYLSSLIKKETGKSFKEHLLTMRLETAAYYLRNTKLPIQKISEEIGYQDRAFFFRIFKKYYEKTPGQYRSKFQSVQVSDSKENN</sequence>
<keyword evidence="3" id="KW-0804">Transcription</keyword>
<evidence type="ECO:0000256" key="3">
    <source>
        <dbReference type="ARBA" id="ARBA00023163"/>
    </source>
</evidence>
<dbReference type="SUPFAM" id="SSF51215">
    <property type="entry name" value="Regulatory protein AraC"/>
    <property type="match status" value="1"/>
</dbReference>
<dbReference type="Gene3D" id="2.60.120.10">
    <property type="entry name" value="Jelly Rolls"/>
    <property type="match status" value="1"/>
</dbReference>
<dbReference type="SMART" id="SM00342">
    <property type="entry name" value="HTH_ARAC"/>
    <property type="match status" value="1"/>
</dbReference>
<dbReference type="SUPFAM" id="SSF46689">
    <property type="entry name" value="Homeodomain-like"/>
    <property type="match status" value="1"/>
</dbReference>
<gene>
    <name evidence="5" type="ORF">DOK78_000610</name>
</gene>
<dbReference type="EMBL" id="CP147251">
    <property type="protein sequence ID" value="WYJ75993.1"/>
    <property type="molecule type" value="Genomic_DNA"/>
</dbReference>
<dbReference type="InterPro" id="IPR018060">
    <property type="entry name" value="HTH_AraC"/>
</dbReference>
<reference evidence="5 6" key="1">
    <citation type="submission" date="2021-03" db="EMBL/GenBank/DDBJ databases">
        <authorList>
            <person name="Gilmore M.S."/>
            <person name="Schwartzman J."/>
            <person name="Van Tyne D."/>
            <person name="Martin M."/>
            <person name="Earl A.M."/>
            <person name="Manson A.L."/>
            <person name="Straub T."/>
            <person name="Salamzade R."/>
            <person name="Saavedra J."/>
            <person name="Lebreton F."/>
            <person name="Prichula J."/>
            <person name="Schaufler K."/>
            <person name="Gaca A."/>
            <person name="Sgardioli B."/>
            <person name="Wagenaar J."/>
            <person name="Strong T."/>
        </authorList>
    </citation>
    <scope>NUCLEOTIDE SEQUENCE [LARGE SCALE GENOMIC DNA]</scope>
    <source>
        <strain evidence="5 6">DIV2402</strain>
    </source>
</reference>
<proteinExistence type="predicted"/>
<feature type="domain" description="HTH araC/xylS-type" evidence="4">
    <location>
        <begin position="216"/>
        <end position="313"/>
    </location>
</feature>
<dbReference type="PROSITE" id="PS00041">
    <property type="entry name" value="HTH_ARAC_FAMILY_1"/>
    <property type="match status" value="1"/>
</dbReference>
<dbReference type="InterPro" id="IPR037923">
    <property type="entry name" value="HTH-like"/>
</dbReference>
<dbReference type="PROSITE" id="PS01124">
    <property type="entry name" value="HTH_ARAC_FAMILY_2"/>
    <property type="match status" value="1"/>
</dbReference>
<accession>A0ABZ2SKH6</accession>
<dbReference type="PANTHER" id="PTHR43280">
    <property type="entry name" value="ARAC-FAMILY TRANSCRIPTIONAL REGULATOR"/>
    <property type="match status" value="1"/>
</dbReference>
<dbReference type="InterPro" id="IPR020449">
    <property type="entry name" value="Tscrpt_reg_AraC-type_HTH"/>
</dbReference>
<evidence type="ECO:0000256" key="2">
    <source>
        <dbReference type="ARBA" id="ARBA00023125"/>
    </source>
</evidence>
<dbReference type="Gene3D" id="1.10.10.60">
    <property type="entry name" value="Homeodomain-like"/>
    <property type="match status" value="2"/>
</dbReference>
<dbReference type="InterPro" id="IPR018062">
    <property type="entry name" value="HTH_AraC-typ_CS"/>
</dbReference>
<evidence type="ECO:0000313" key="6">
    <source>
        <dbReference type="Proteomes" id="UP000664701"/>
    </source>
</evidence>
<dbReference type="PANTHER" id="PTHR43280:SF10">
    <property type="entry name" value="REGULATORY PROTEIN POCR"/>
    <property type="match status" value="1"/>
</dbReference>
<protein>
    <recommendedName>
        <fullName evidence="4">HTH araC/xylS-type domain-containing protein</fullName>
    </recommendedName>
</protein>
<organism evidence="5 6">
    <name type="scientific">Candidatus Enterococcus lowellii</name>
    <dbReference type="NCBI Taxonomy" id="2230877"/>
    <lineage>
        <taxon>Bacteria</taxon>
        <taxon>Bacillati</taxon>
        <taxon>Bacillota</taxon>
        <taxon>Bacilli</taxon>
        <taxon>Lactobacillales</taxon>
        <taxon>Enterococcaceae</taxon>
        <taxon>Enterococcus</taxon>
    </lineage>
</organism>
<evidence type="ECO:0000313" key="5">
    <source>
        <dbReference type="EMBL" id="WYJ75993.1"/>
    </source>
</evidence>
<dbReference type="Pfam" id="PF12833">
    <property type="entry name" value="HTH_18"/>
    <property type="match status" value="1"/>
</dbReference>
<dbReference type="Proteomes" id="UP000664701">
    <property type="component" value="Chromosome"/>
</dbReference>
<dbReference type="RefSeq" id="WP_207942293.1">
    <property type="nucleotide sequence ID" value="NZ_CP147251.1"/>
</dbReference>
<name>A0ABZ2SKH6_9ENTE</name>
<dbReference type="InterPro" id="IPR009057">
    <property type="entry name" value="Homeodomain-like_sf"/>
</dbReference>
<reference evidence="5 6" key="2">
    <citation type="submission" date="2024-03" db="EMBL/GenBank/DDBJ databases">
        <title>The Genome Sequence of Enterococcus sp. DIV2402.</title>
        <authorList>
            <consortium name="The Broad Institute Genomics Platform"/>
            <consortium name="The Broad Institute Microbial Omics Core"/>
            <consortium name="The Broad Institute Genomic Center for Infectious Diseases"/>
            <person name="Earl A."/>
            <person name="Manson A."/>
            <person name="Gilmore M."/>
            <person name="Schwartman J."/>
            <person name="Shea T."/>
            <person name="Abouelleil A."/>
            <person name="Cao P."/>
            <person name="Chapman S."/>
            <person name="Cusick C."/>
            <person name="Young S."/>
            <person name="Neafsey D."/>
            <person name="Nusbaum C."/>
            <person name="Birren B."/>
        </authorList>
    </citation>
    <scope>NUCLEOTIDE SEQUENCE [LARGE SCALE GENOMIC DNA]</scope>
    <source>
        <strain evidence="5 6">DIV2402</strain>
    </source>
</reference>
<evidence type="ECO:0000256" key="1">
    <source>
        <dbReference type="ARBA" id="ARBA00023015"/>
    </source>
</evidence>
<keyword evidence="2" id="KW-0238">DNA-binding</keyword>
<dbReference type="InterPro" id="IPR014710">
    <property type="entry name" value="RmlC-like_jellyroll"/>
</dbReference>